<organism evidence="2 3">
    <name type="scientific">Cohnella lubricantis</name>
    <dbReference type="NCBI Taxonomy" id="2163172"/>
    <lineage>
        <taxon>Bacteria</taxon>
        <taxon>Bacillati</taxon>
        <taxon>Bacillota</taxon>
        <taxon>Bacilli</taxon>
        <taxon>Bacillales</taxon>
        <taxon>Paenibacillaceae</taxon>
        <taxon>Cohnella</taxon>
    </lineage>
</organism>
<dbReference type="Proteomes" id="UP000574133">
    <property type="component" value="Unassembled WGS sequence"/>
</dbReference>
<accession>A0A841TJ09</accession>
<feature type="compositionally biased region" description="Basic residues" evidence="1">
    <location>
        <begin position="63"/>
        <end position="81"/>
    </location>
</feature>
<dbReference type="EMBL" id="JACJVN010000056">
    <property type="protein sequence ID" value="MBB6678481.1"/>
    <property type="molecule type" value="Genomic_DNA"/>
</dbReference>
<keyword evidence="3" id="KW-1185">Reference proteome</keyword>
<gene>
    <name evidence="2" type="ORF">H4Q31_14410</name>
</gene>
<protein>
    <submittedName>
        <fullName evidence="2">Uncharacterized protein</fullName>
    </submittedName>
</protein>
<sequence>MLEPPESPVTEEQLRELQGLPVCIVMNDGARHFGFLTGCSKGKVVLNGSEDDLAAESPQQVRPGRKRGRKRSGRGAGRRLAKTSGGKPKTGGEGTIEEPMLLAGADGWGYIGLGPPVPLFGPRVVLPIKPIDAVLLL</sequence>
<reference evidence="2 3" key="1">
    <citation type="submission" date="2020-08" db="EMBL/GenBank/DDBJ databases">
        <title>Cohnella phylogeny.</title>
        <authorList>
            <person name="Dunlap C."/>
        </authorList>
    </citation>
    <scope>NUCLEOTIDE SEQUENCE [LARGE SCALE GENOMIC DNA]</scope>
    <source>
        <strain evidence="2 3">DSM 103658</strain>
    </source>
</reference>
<evidence type="ECO:0000313" key="2">
    <source>
        <dbReference type="EMBL" id="MBB6678481.1"/>
    </source>
</evidence>
<dbReference type="RefSeq" id="WP_185179751.1">
    <property type="nucleotide sequence ID" value="NZ_CBCSEP010000010.1"/>
</dbReference>
<evidence type="ECO:0000313" key="3">
    <source>
        <dbReference type="Proteomes" id="UP000574133"/>
    </source>
</evidence>
<comment type="caution">
    <text evidence="2">The sequence shown here is derived from an EMBL/GenBank/DDBJ whole genome shotgun (WGS) entry which is preliminary data.</text>
</comment>
<dbReference type="AlphaFoldDB" id="A0A841TJ09"/>
<evidence type="ECO:0000256" key="1">
    <source>
        <dbReference type="SAM" id="MobiDB-lite"/>
    </source>
</evidence>
<proteinExistence type="predicted"/>
<name>A0A841TJ09_9BACL</name>
<feature type="region of interest" description="Disordered" evidence="1">
    <location>
        <begin position="50"/>
        <end position="96"/>
    </location>
</feature>